<accession>A0ABP1KPZ8</accession>
<name>A0ABP1KPZ8_9EUKA</name>
<proteinExistence type="predicted"/>
<keyword evidence="2" id="KW-1185">Reference proteome</keyword>
<gene>
    <name evidence="1" type="ORF">HINF_LOCUS52713</name>
</gene>
<comment type="caution">
    <text evidence="1">The sequence shown here is derived from an EMBL/GenBank/DDBJ whole genome shotgun (WGS) entry which is preliminary data.</text>
</comment>
<organism evidence="1 2">
    <name type="scientific">Hexamita inflata</name>
    <dbReference type="NCBI Taxonomy" id="28002"/>
    <lineage>
        <taxon>Eukaryota</taxon>
        <taxon>Metamonada</taxon>
        <taxon>Diplomonadida</taxon>
        <taxon>Hexamitidae</taxon>
        <taxon>Hexamitinae</taxon>
        <taxon>Hexamita</taxon>
    </lineage>
</organism>
<dbReference type="Proteomes" id="UP001642409">
    <property type="component" value="Unassembled WGS sequence"/>
</dbReference>
<sequence length="169" mass="19861">MQNQPQQFDSFREFMQSEIEIHERLAIYYPGFKNSYDNIQSFQQQYSNALTIENQIQIFSNRYKNDITKNITIVEEDVPVTIPQVAGDEEDEEEQQTSMAVVKLNEKLWGTVIPEQRGKLLFWSEHKFRTAGVIIADNEFIHVDQQFIQAYKGDQKTNSTQVQRSITQF</sequence>
<evidence type="ECO:0000313" key="1">
    <source>
        <dbReference type="EMBL" id="CAL6066802.1"/>
    </source>
</evidence>
<evidence type="ECO:0000313" key="2">
    <source>
        <dbReference type="Proteomes" id="UP001642409"/>
    </source>
</evidence>
<protein>
    <submittedName>
        <fullName evidence="1">Hypothetical_protein</fullName>
    </submittedName>
</protein>
<dbReference type="EMBL" id="CAXDID020000264">
    <property type="protein sequence ID" value="CAL6066802.1"/>
    <property type="molecule type" value="Genomic_DNA"/>
</dbReference>
<reference evidence="1 2" key="1">
    <citation type="submission" date="2024-07" db="EMBL/GenBank/DDBJ databases">
        <authorList>
            <person name="Akdeniz Z."/>
        </authorList>
    </citation>
    <scope>NUCLEOTIDE SEQUENCE [LARGE SCALE GENOMIC DNA]</scope>
</reference>